<evidence type="ECO:0000313" key="2">
    <source>
        <dbReference type="EMBL" id="KAG0528574.1"/>
    </source>
</evidence>
<reference evidence="2" key="2">
    <citation type="submission" date="2020-10" db="EMBL/GenBank/DDBJ databases">
        <authorList>
            <person name="Cooper E.A."/>
            <person name="Brenton Z.W."/>
            <person name="Flinn B.S."/>
            <person name="Jenkins J."/>
            <person name="Shu S."/>
            <person name="Flowers D."/>
            <person name="Luo F."/>
            <person name="Wang Y."/>
            <person name="Xia P."/>
            <person name="Barry K."/>
            <person name="Daum C."/>
            <person name="Lipzen A."/>
            <person name="Yoshinaga Y."/>
            <person name="Schmutz J."/>
            <person name="Saski C."/>
            <person name="Vermerris W."/>
            <person name="Kresovich S."/>
        </authorList>
    </citation>
    <scope>NUCLEOTIDE SEQUENCE</scope>
</reference>
<gene>
    <name evidence="2" type="ORF">BDA96_05G023300</name>
</gene>
<feature type="chain" id="PRO_5037056862" evidence="1">
    <location>
        <begin position="19"/>
        <end position="109"/>
    </location>
</feature>
<keyword evidence="1" id="KW-0732">Signal</keyword>
<organism evidence="2 3">
    <name type="scientific">Sorghum bicolor</name>
    <name type="common">Sorghum</name>
    <name type="synonym">Sorghum vulgare</name>
    <dbReference type="NCBI Taxonomy" id="4558"/>
    <lineage>
        <taxon>Eukaryota</taxon>
        <taxon>Viridiplantae</taxon>
        <taxon>Streptophyta</taxon>
        <taxon>Embryophyta</taxon>
        <taxon>Tracheophyta</taxon>
        <taxon>Spermatophyta</taxon>
        <taxon>Magnoliopsida</taxon>
        <taxon>Liliopsida</taxon>
        <taxon>Poales</taxon>
        <taxon>Poaceae</taxon>
        <taxon>PACMAD clade</taxon>
        <taxon>Panicoideae</taxon>
        <taxon>Andropogonodae</taxon>
        <taxon>Andropogoneae</taxon>
        <taxon>Sorghinae</taxon>
        <taxon>Sorghum</taxon>
    </lineage>
</organism>
<protein>
    <submittedName>
        <fullName evidence="2">Uncharacterized protein</fullName>
    </submittedName>
</protein>
<dbReference type="AlphaFoldDB" id="A0A921QVN5"/>
<evidence type="ECO:0000256" key="1">
    <source>
        <dbReference type="SAM" id="SignalP"/>
    </source>
</evidence>
<evidence type="ECO:0000313" key="3">
    <source>
        <dbReference type="Proteomes" id="UP000807115"/>
    </source>
</evidence>
<proteinExistence type="predicted"/>
<name>A0A921QVN5_SORBI</name>
<reference evidence="2" key="1">
    <citation type="journal article" date="2019" name="BMC Genomics">
        <title>A new reference genome for Sorghum bicolor reveals high levels of sequence similarity between sweet and grain genotypes: implications for the genetics of sugar metabolism.</title>
        <authorList>
            <person name="Cooper E.A."/>
            <person name="Brenton Z.W."/>
            <person name="Flinn B.S."/>
            <person name="Jenkins J."/>
            <person name="Shu S."/>
            <person name="Flowers D."/>
            <person name="Luo F."/>
            <person name="Wang Y."/>
            <person name="Xia P."/>
            <person name="Barry K."/>
            <person name="Daum C."/>
            <person name="Lipzen A."/>
            <person name="Yoshinaga Y."/>
            <person name="Schmutz J."/>
            <person name="Saski C."/>
            <person name="Vermerris W."/>
            <person name="Kresovich S."/>
        </authorList>
    </citation>
    <scope>NUCLEOTIDE SEQUENCE</scope>
</reference>
<accession>A0A921QVN5</accession>
<comment type="caution">
    <text evidence="2">The sequence shown here is derived from an EMBL/GenBank/DDBJ whole genome shotgun (WGS) entry which is preliminary data.</text>
</comment>
<dbReference type="Proteomes" id="UP000807115">
    <property type="component" value="Chromosome 5"/>
</dbReference>
<dbReference type="EMBL" id="CM027684">
    <property type="protein sequence ID" value="KAG0528574.1"/>
    <property type="molecule type" value="Genomic_DNA"/>
</dbReference>
<feature type="signal peptide" evidence="1">
    <location>
        <begin position="1"/>
        <end position="18"/>
    </location>
</feature>
<sequence>MTKILLLILVAITLTVEAGLDDSPKMKMAFDGVMAAAPLGKDSEAAQAFLMEQQREIFAAIAPAEKTRGKEKVVSLKGSYEKNADLVIAASPADKLKVMKKEHRVCTAA</sequence>